<dbReference type="Proteomes" id="UP000004690">
    <property type="component" value="Unassembled WGS sequence"/>
</dbReference>
<reference evidence="1 2" key="1">
    <citation type="submission" date="2012-02" db="EMBL/GenBank/DDBJ databases">
        <title>Improved High-Quality Draft genome of Joostella marina DSM 19592.</title>
        <authorList>
            <consortium name="US DOE Joint Genome Institute (JGI-PGF)"/>
            <person name="Lucas S."/>
            <person name="Copeland A."/>
            <person name="Lapidus A."/>
            <person name="Bruce D."/>
            <person name="Goodwin L."/>
            <person name="Pitluck S."/>
            <person name="Peters L."/>
            <person name="Chertkov O."/>
            <person name="Ovchinnikova G."/>
            <person name="Kyrpides N."/>
            <person name="Mavromatis K."/>
            <person name="Detter J.C."/>
            <person name="Han C."/>
            <person name="Land M."/>
            <person name="Hauser L."/>
            <person name="Markowitz V."/>
            <person name="Cheng J.-F."/>
            <person name="Hugenholtz P."/>
            <person name="Woyke T."/>
            <person name="Wu D."/>
            <person name="Tindall B."/>
            <person name="Brambilla E."/>
            <person name="Klenk H.-P."/>
            <person name="Eisen J.A."/>
        </authorList>
    </citation>
    <scope>NUCLEOTIDE SEQUENCE [LARGE SCALE GENOMIC DNA]</scope>
    <source>
        <strain evidence="1 2">DSM 19592</strain>
    </source>
</reference>
<organism evidence="1 2">
    <name type="scientific">Galbibacter orientalis DSM 19592</name>
    <dbReference type="NCBI Taxonomy" id="926559"/>
    <lineage>
        <taxon>Bacteria</taxon>
        <taxon>Pseudomonadati</taxon>
        <taxon>Bacteroidota</taxon>
        <taxon>Flavobacteriia</taxon>
        <taxon>Flavobacteriales</taxon>
        <taxon>Flavobacteriaceae</taxon>
        <taxon>Galbibacter</taxon>
    </lineage>
</organism>
<evidence type="ECO:0000313" key="1">
    <source>
        <dbReference type="EMBL" id="EIJ37911.1"/>
    </source>
</evidence>
<protein>
    <submittedName>
        <fullName evidence="1">Uncharacterized protein</fullName>
    </submittedName>
</protein>
<keyword evidence="2" id="KW-1185">Reference proteome</keyword>
<evidence type="ECO:0000313" key="2">
    <source>
        <dbReference type="Proteomes" id="UP000004690"/>
    </source>
</evidence>
<accession>I3C2R8</accession>
<name>I3C2R8_9FLAO</name>
<dbReference type="RefSeq" id="WP_008610980.1">
    <property type="nucleotide sequence ID" value="NZ_JH651379.1"/>
</dbReference>
<dbReference type="HOGENOM" id="CLU_2395784_0_0_10"/>
<proteinExistence type="predicted"/>
<gene>
    <name evidence="1" type="ORF">JoomaDRAFT_0884</name>
</gene>
<dbReference type="AlphaFoldDB" id="I3C2R8"/>
<sequence>MDQYYCPKIKYLLFLLFLFIGLTKVFSQSFTETYYDGSDYVISLSKTHHEVQFDFEFTADGGGGDFVHNEGSGNLNILSMDIDDNTIERVTIR</sequence>
<dbReference type="EMBL" id="JH651379">
    <property type="protein sequence ID" value="EIJ37911.1"/>
    <property type="molecule type" value="Genomic_DNA"/>
</dbReference>